<dbReference type="Pfam" id="PF07385">
    <property type="entry name" value="Lyx_isomer"/>
    <property type="match status" value="1"/>
</dbReference>
<proteinExistence type="inferred from homology"/>
<evidence type="ECO:0000256" key="2">
    <source>
        <dbReference type="ARBA" id="ARBA00022723"/>
    </source>
</evidence>
<sequence length="57" mass="6764">MYHRFYGEKAKVLVGEVSSVNDDTTDNRFLEPVGRFPEIEEDEAPMHLLCTEYREWL</sequence>
<dbReference type="InterPro" id="IPR010864">
    <property type="entry name" value="D-lyxose_isomer"/>
</dbReference>
<evidence type="ECO:0000256" key="5">
    <source>
        <dbReference type="ARBA" id="ARBA00023277"/>
    </source>
</evidence>
<evidence type="ECO:0000313" key="10">
    <source>
        <dbReference type="EMBL" id="VFK48520.1"/>
    </source>
</evidence>
<protein>
    <recommendedName>
        <fullName evidence="8">D-lyxose ketol-isomerase</fullName>
        <ecNumber evidence="8">5.3.1.15</ecNumber>
    </recommendedName>
</protein>
<evidence type="ECO:0000256" key="7">
    <source>
        <dbReference type="ARBA" id="ARBA00044951"/>
    </source>
</evidence>
<comment type="catalytic activity">
    <reaction evidence="6">
        <text>D-lyxose = D-xylulose</text>
        <dbReference type="Rhea" id="RHEA:14201"/>
        <dbReference type="ChEBI" id="CHEBI:16789"/>
        <dbReference type="ChEBI" id="CHEBI:17140"/>
        <dbReference type="EC" id="5.3.1.15"/>
    </reaction>
</comment>
<dbReference type="GO" id="GO:0047828">
    <property type="term" value="F:D-lyxose ketol-isomerase activity"/>
    <property type="evidence" value="ECO:0007669"/>
    <property type="project" value="UniProtKB-EC"/>
</dbReference>
<evidence type="ECO:0000256" key="6">
    <source>
        <dbReference type="ARBA" id="ARBA00044907"/>
    </source>
</evidence>
<evidence type="ECO:0000256" key="8">
    <source>
        <dbReference type="ARBA" id="ARBA00044972"/>
    </source>
</evidence>
<reference evidence="10" key="1">
    <citation type="submission" date="2019-02" db="EMBL/GenBank/DDBJ databases">
        <authorList>
            <person name="Gruber-Vodicka R. H."/>
            <person name="Seah K. B. B."/>
        </authorList>
    </citation>
    <scope>NUCLEOTIDE SEQUENCE</scope>
    <source>
        <strain evidence="10">BECK_S1320</strain>
        <strain evidence="9">BECK_S1321</strain>
    </source>
</reference>
<organism evidence="10">
    <name type="scientific">Candidatus Kentrum sp. SD</name>
    <dbReference type="NCBI Taxonomy" id="2126332"/>
    <lineage>
        <taxon>Bacteria</taxon>
        <taxon>Pseudomonadati</taxon>
        <taxon>Pseudomonadota</taxon>
        <taxon>Gammaproteobacteria</taxon>
        <taxon>Candidatus Kentrum</taxon>
    </lineage>
</organism>
<keyword evidence="2" id="KW-0479">Metal-binding</keyword>
<evidence type="ECO:0000313" key="9">
    <source>
        <dbReference type="EMBL" id="VFK42548.1"/>
    </source>
</evidence>
<dbReference type="AlphaFoldDB" id="A0A450Z3Z4"/>
<dbReference type="InterPro" id="IPR014710">
    <property type="entry name" value="RmlC-like_jellyroll"/>
</dbReference>
<evidence type="ECO:0000256" key="4">
    <source>
        <dbReference type="ARBA" id="ARBA00023235"/>
    </source>
</evidence>
<accession>A0A450Z3Z4</accession>
<evidence type="ECO:0000256" key="3">
    <source>
        <dbReference type="ARBA" id="ARBA00023211"/>
    </source>
</evidence>
<dbReference type="Gene3D" id="2.60.120.10">
    <property type="entry name" value="Jelly Rolls"/>
    <property type="match status" value="1"/>
</dbReference>
<evidence type="ECO:0000256" key="1">
    <source>
        <dbReference type="ARBA" id="ARBA00001936"/>
    </source>
</evidence>
<dbReference type="EMBL" id="CAADFU010000129">
    <property type="protein sequence ID" value="VFK48520.1"/>
    <property type="molecule type" value="Genomic_DNA"/>
</dbReference>
<dbReference type="EMBL" id="CAADFR010000124">
    <property type="protein sequence ID" value="VFK42548.1"/>
    <property type="molecule type" value="Genomic_DNA"/>
</dbReference>
<comment type="similarity">
    <text evidence="7">Belongs to the D-lyxose ketol-isomerase family.</text>
</comment>
<keyword evidence="5" id="KW-0119">Carbohydrate metabolism</keyword>
<keyword evidence="3" id="KW-0464">Manganese</keyword>
<comment type="cofactor">
    <cofactor evidence="1">
        <name>Mn(2+)</name>
        <dbReference type="ChEBI" id="CHEBI:29035"/>
    </cofactor>
</comment>
<gene>
    <name evidence="10" type="ORF">BECKSD772E_GA0070983_11292</name>
    <name evidence="9" type="ORF">BECKSD772F_GA0070984_11242</name>
</gene>
<keyword evidence="4" id="KW-0413">Isomerase</keyword>
<dbReference type="EC" id="5.3.1.15" evidence="8"/>
<dbReference type="GO" id="GO:0046872">
    <property type="term" value="F:metal ion binding"/>
    <property type="evidence" value="ECO:0007669"/>
    <property type="project" value="UniProtKB-KW"/>
</dbReference>
<name>A0A450Z3Z4_9GAMM</name>